<name>A0A915PHY0_9BILA</name>
<sequence>MSLPPNKSVTHRQTYTTYTDIHGHTQADAETDCGKRWTKLQVDVDCLDGAVIERSRDRERERSEGVQFEFERLALATSLPGKRQEAEEVKR</sequence>
<accession>A0A915PHY0</accession>
<reference evidence="2" key="1">
    <citation type="submission" date="2022-11" db="UniProtKB">
        <authorList>
            <consortium name="WormBaseParasite"/>
        </authorList>
    </citation>
    <scope>IDENTIFICATION</scope>
</reference>
<evidence type="ECO:0000313" key="1">
    <source>
        <dbReference type="Proteomes" id="UP000887581"/>
    </source>
</evidence>
<dbReference type="WBParaSite" id="sdigi.contig119.g4706.t1">
    <property type="protein sequence ID" value="sdigi.contig119.g4706.t1"/>
    <property type="gene ID" value="sdigi.contig119.g4706"/>
</dbReference>
<organism evidence="1 2">
    <name type="scientific">Setaria digitata</name>
    <dbReference type="NCBI Taxonomy" id="48799"/>
    <lineage>
        <taxon>Eukaryota</taxon>
        <taxon>Metazoa</taxon>
        <taxon>Ecdysozoa</taxon>
        <taxon>Nematoda</taxon>
        <taxon>Chromadorea</taxon>
        <taxon>Rhabditida</taxon>
        <taxon>Spirurina</taxon>
        <taxon>Spiruromorpha</taxon>
        <taxon>Filarioidea</taxon>
        <taxon>Setariidae</taxon>
        <taxon>Setaria</taxon>
    </lineage>
</organism>
<proteinExistence type="predicted"/>
<keyword evidence="1" id="KW-1185">Reference proteome</keyword>
<evidence type="ECO:0000313" key="2">
    <source>
        <dbReference type="WBParaSite" id="sdigi.contig119.g4706.t1"/>
    </source>
</evidence>
<dbReference type="AlphaFoldDB" id="A0A915PHY0"/>
<dbReference type="Proteomes" id="UP000887581">
    <property type="component" value="Unplaced"/>
</dbReference>
<protein>
    <submittedName>
        <fullName evidence="2">Uncharacterized protein</fullName>
    </submittedName>
</protein>